<proteinExistence type="predicted"/>
<accession>A0A481YQA7</accession>
<gene>
    <name evidence="1" type="ORF">LCDPAC02_02960</name>
</gene>
<protein>
    <submittedName>
        <fullName evidence="1">Uncharacterized protein</fullName>
    </submittedName>
</protein>
<evidence type="ECO:0000313" key="1">
    <source>
        <dbReference type="EMBL" id="QBK85097.1"/>
    </source>
</evidence>
<reference evidence="1" key="1">
    <citation type="journal article" date="2019" name="MBio">
        <title>Virus Genomes from Deep Sea Sediments Expand the Ocean Megavirome and Support Independent Origins of Viral Gigantism.</title>
        <authorList>
            <person name="Backstrom D."/>
            <person name="Yutin N."/>
            <person name="Jorgensen S.L."/>
            <person name="Dharamshi J."/>
            <person name="Homa F."/>
            <person name="Zaremba-Niedwiedzka K."/>
            <person name="Spang A."/>
            <person name="Wolf Y.I."/>
            <person name="Koonin E.V."/>
            <person name="Ettema T.J."/>
        </authorList>
    </citation>
    <scope>NUCLEOTIDE SEQUENCE</scope>
</reference>
<sequence length="175" mass="21095">MSYSINKRTLVECINNVILRIFKLNFFEEYYNFNVLFEFYIKKKEYIVIRLTYGNECITITITIKDEIDTYLIKCSYSEILYSEITVRKSYILIDKIISIWYNKLCSLLIKDDVLLIKRLINDIEIKNRSEFEIILFRDGHKRMKSKIVLPTYVKLFNLNNLDYLLVSKLYGLNF</sequence>
<organism evidence="1">
    <name type="scientific">Pithovirus LCDPAC02</name>
    <dbReference type="NCBI Taxonomy" id="2506601"/>
    <lineage>
        <taxon>Viruses</taxon>
        <taxon>Pithoviruses</taxon>
    </lineage>
</organism>
<name>A0A481YQA7_9VIRU</name>
<dbReference type="EMBL" id="MK500302">
    <property type="protein sequence ID" value="QBK85097.1"/>
    <property type="molecule type" value="Genomic_DNA"/>
</dbReference>